<dbReference type="AlphaFoldDB" id="A0A0E0AV47"/>
<proteinExistence type="predicted"/>
<dbReference type="InterPro" id="IPR004146">
    <property type="entry name" value="DC1"/>
</dbReference>
<dbReference type="Proteomes" id="UP000026961">
    <property type="component" value="Chromosome 8"/>
</dbReference>
<dbReference type="HOGENOM" id="CLU_056082_1_0_1"/>
<reference evidence="3" key="1">
    <citation type="submission" date="2015-04" db="UniProtKB">
        <authorList>
            <consortium name="EnsemblPlants"/>
        </authorList>
    </citation>
    <scope>IDENTIFICATION</scope>
</reference>
<name>A0A0E0AV47_9ORYZ</name>
<dbReference type="EnsemblPlants" id="OGLUM08G14770.1">
    <property type="protein sequence ID" value="OGLUM08G14770.1"/>
    <property type="gene ID" value="OGLUM08G14770"/>
</dbReference>
<evidence type="ECO:0000313" key="3">
    <source>
        <dbReference type="EnsemblPlants" id="OGLUM08G14770.1"/>
    </source>
</evidence>
<sequence>MTNLFPDTPATISFHPAHRPGHKLKLVRTGGQKFKCDGCMEHGDGPRYRCERETCNFDLHTCCALAPATREHRLFPGCTFVLLPEPPPPTAAGERRICDACGEGVHARGLVYHCSGRGDGGLGLDLHPTCASLPARFAVGGGRVFELRKEASRRCAECGEMRCGGGRRFWFYRSYSYADGDGEALYLHVACLKRMQTQYGAAADVRSVQVMSSPVMEGVLRSLPPARRRATAAGGGGGLERFLTIVAGVIRAIIGVIFGDPTFLIELAVGAILNS</sequence>
<keyword evidence="1" id="KW-0677">Repeat</keyword>
<dbReference type="STRING" id="40148.A0A0E0AV47"/>
<keyword evidence="4" id="KW-1185">Reference proteome</keyword>
<dbReference type="eggNOG" id="ENOG502QU43">
    <property type="taxonomic scope" value="Eukaryota"/>
</dbReference>
<evidence type="ECO:0000259" key="2">
    <source>
        <dbReference type="Pfam" id="PF03107"/>
    </source>
</evidence>
<dbReference type="Pfam" id="PF03107">
    <property type="entry name" value="C1_2"/>
    <property type="match status" value="1"/>
</dbReference>
<dbReference type="Gramene" id="OGLUM08G14770.1">
    <property type="protein sequence ID" value="OGLUM08G14770.1"/>
    <property type="gene ID" value="OGLUM08G14770"/>
</dbReference>
<dbReference type="PANTHER" id="PTHR46477:SF8">
    <property type="entry name" value="OS08G0257100 PROTEIN"/>
    <property type="match status" value="1"/>
</dbReference>
<organism evidence="3">
    <name type="scientific">Oryza glumipatula</name>
    <dbReference type="NCBI Taxonomy" id="40148"/>
    <lineage>
        <taxon>Eukaryota</taxon>
        <taxon>Viridiplantae</taxon>
        <taxon>Streptophyta</taxon>
        <taxon>Embryophyta</taxon>
        <taxon>Tracheophyta</taxon>
        <taxon>Spermatophyta</taxon>
        <taxon>Magnoliopsida</taxon>
        <taxon>Liliopsida</taxon>
        <taxon>Poales</taxon>
        <taxon>Poaceae</taxon>
        <taxon>BOP clade</taxon>
        <taxon>Oryzoideae</taxon>
        <taxon>Oryzeae</taxon>
        <taxon>Oryzinae</taxon>
        <taxon>Oryza</taxon>
    </lineage>
</organism>
<reference evidence="3" key="2">
    <citation type="submission" date="2018-05" db="EMBL/GenBank/DDBJ databases">
        <title>OgluRS3 (Oryza glumaepatula Reference Sequence Version 3).</title>
        <authorList>
            <person name="Zhang J."/>
            <person name="Kudrna D."/>
            <person name="Lee S."/>
            <person name="Talag J."/>
            <person name="Welchert J."/>
            <person name="Wing R.A."/>
        </authorList>
    </citation>
    <scope>NUCLEOTIDE SEQUENCE [LARGE SCALE GENOMIC DNA]</scope>
</reference>
<protein>
    <recommendedName>
        <fullName evidence="2">DC1 domain-containing protein</fullName>
    </recommendedName>
</protein>
<accession>A0A0E0AV47</accession>
<evidence type="ECO:0000256" key="1">
    <source>
        <dbReference type="ARBA" id="ARBA00022737"/>
    </source>
</evidence>
<feature type="domain" description="DC1" evidence="2">
    <location>
        <begin position="20"/>
        <end position="64"/>
    </location>
</feature>
<evidence type="ECO:0000313" key="4">
    <source>
        <dbReference type="Proteomes" id="UP000026961"/>
    </source>
</evidence>
<dbReference type="SUPFAM" id="SSF57889">
    <property type="entry name" value="Cysteine-rich domain"/>
    <property type="match status" value="2"/>
</dbReference>
<dbReference type="PANTHER" id="PTHR46477">
    <property type="entry name" value="CYSTEINE/HISTIDINE-RICH C1 DOMAIN FAMILY PROTEIN"/>
    <property type="match status" value="1"/>
</dbReference>
<dbReference type="InterPro" id="IPR046349">
    <property type="entry name" value="C1-like_sf"/>
</dbReference>